<dbReference type="Gene3D" id="1.10.238.10">
    <property type="entry name" value="EF-hand"/>
    <property type="match status" value="1"/>
</dbReference>
<dbReference type="AlphaFoldDB" id="A0A8J1U6S5"/>
<keyword evidence="3" id="KW-0732">Signal</keyword>
<dbReference type="Gene3D" id="3.30.60.30">
    <property type="match status" value="1"/>
</dbReference>
<organism evidence="7 8">
    <name type="scientific">Owenia fusiformis</name>
    <name type="common">Polychaete worm</name>
    <dbReference type="NCBI Taxonomy" id="6347"/>
    <lineage>
        <taxon>Eukaryota</taxon>
        <taxon>Metazoa</taxon>
        <taxon>Spiralia</taxon>
        <taxon>Lophotrochozoa</taxon>
        <taxon>Annelida</taxon>
        <taxon>Polychaeta</taxon>
        <taxon>Sedentaria</taxon>
        <taxon>Canalipalpata</taxon>
        <taxon>Sabellida</taxon>
        <taxon>Oweniida</taxon>
        <taxon>Oweniidae</taxon>
        <taxon>Owenia</taxon>
    </lineage>
</organism>
<dbReference type="InterPro" id="IPR036058">
    <property type="entry name" value="Kazal_dom_sf"/>
</dbReference>
<evidence type="ECO:0000313" key="8">
    <source>
        <dbReference type="Proteomes" id="UP000749559"/>
    </source>
</evidence>
<dbReference type="PROSITE" id="PS51465">
    <property type="entry name" value="KAZAL_2"/>
    <property type="match status" value="1"/>
</dbReference>
<keyword evidence="2" id="KW-0964">Secreted</keyword>
<dbReference type="PANTHER" id="PTHR13866">
    <property type="entry name" value="SPARC OSTEONECTIN"/>
    <property type="match status" value="1"/>
</dbReference>
<comment type="caution">
    <text evidence="7">The sequence shown here is derived from an EMBL/GenBank/DDBJ whole genome shotgun (WGS) entry which is preliminary data.</text>
</comment>
<dbReference type="GO" id="GO:0005518">
    <property type="term" value="F:collagen binding"/>
    <property type="evidence" value="ECO:0007669"/>
    <property type="project" value="TreeGrafter"/>
</dbReference>
<evidence type="ECO:0000256" key="5">
    <source>
        <dbReference type="ARBA" id="ARBA00023157"/>
    </source>
</evidence>
<keyword evidence="6" id="KW-0325">Glycoprotein</keyword>
<keyword evidence="4" id="KW-0106">Calcium</keyword>
<keyword evidence="5" id="KW-1015">Disulfide bond</keyword>
<dbReference type="GO" id="GO:0005509">
    <property type="term" value="F:calcium ion binding"/>
    <property type="evidence" value="ECO:0007669"/>
    <property type="project" value="InterPro"/>
</dbReference>
<dbReference type="PROSITE" id="PS00018">
    <property type="entry name" value="EF_HAND_1"/>
    <property type="match status" value="1"/>
</dbReference>
<comment type="subcellular location">
    <subcellularLocation>
        <location evidence="1">Secreted</location>
    </subcellularLocation>
</comment>
<evidence type="ECO:0000256" key="3">
    <source>
        <dbReference type="ARBA" id="ARBA00022729"/>
    </source>
</evidence>
<dbReference type="InterPro" id="IPR002350">
    <property type="entry name" value="Kazal_dom"/>
</dbReference>
<proteinExistence type="predicted"/>
<dbReference type="Proteomes" id="UP000749559">
    <property type="component" value="Unassembled WGS sequence"/>
</dbReference>
<keyword evidence="8" id="KW-1185">Reference proteome</keyword>
<dbReference type="InterPro" id="IPR018247">
    <property type="entry name" value="EF_Hand_1_Ca_BS"/>
</dbReference>
<dbReference type="SUPFAM" id="SSF100895">
    <property type="entry name" value="Kazal-type serine protease inhibitors"/>
    <property type="match status" value="1"/>
</dbReference>
<evidence type="ECO:0000313" key="7">
    <source>
        <dbReference type="EMBL" id="CAH1794770.1"/>
    </source>
</evidence>
<name>A0A8J1U6S5_OWEFU</name>
<dbReference type="EMBL" id="CAIIXF020000009">
    <property type="protein sequence ID" value="CAH1794770.1"/>
    <property type="molecule type" value="Genomic_DNA"/>
</dbReference>
<gene>
    <name evidence="7" type="ORF">OFUS_LOCUS19413</name>
</gene>
<dbReference type="OrthoDB" id="9972865at2759"/>
<accession>A0A8J1U6S5</accession>
<dbReference type="SUPFAM" id="SSF47473">
    <property type="entry name" value="EF-hand"/>
    <property type="match status" value="1"/>
</dbReference>
<evidence type="ECO:0000256" key="4">
    <source>
        <dbReference type="ARBA" id="ARBA00022837"/>
    </source>
</evidence>
<evidence type="ECO:0000256" key="1">
    <source>
        <dbReference type="ARBA" id="ARBA00004613"/>
    </source>
</evidence>
<evidence type="ECO:0000256" key="6">
    <source>
        <dbReference type="ARBA" id="ARBA00023180"/>
    </source>
</evidence>
<reference evidence="7" key="1">
    <citation type="submission" date="2022-03" db="EMBL/GenBank/DDBJ databases">
        <authorList>
            <person name="Martin C."/>
        </authorList>
    </citation>
    <scope>NUCLEOTIDE SEQUENCE</scope>
</reference>
<dbReference type="InterPro" id="IPR019577">
    <property type="entry name" value="SPARC/Testican_Ca-bd-dom"/>
</dbReference>
<dbReference type="PANTHER" id="PTHR13866:SF14">
    <property type="entry name" value="BM-40"/>
    <property type="match status" value="1"/>
</dbReference>
<sequence length="256" mass="29414">MRTFILLACFALLGHSIAEDAVENKVDAAVEEEDEKYNPKTDPCYSKECPIGKECVINKEGKGHCACMEECPEETSERAKVCSTSNITFDSECEMHRQKCLCHHKKDLCVDEKYKHVKLNYYGPCKEQDECTEEQMADFPLRMRDWLVLVMKNLADRGDLPEKTKKLTDENEKHTKKWVLPVIWKFCDLDLGFDRHLTYRDLLPLSAPLKTLEHCTGPFLGLCDSDDDGEITLKEWGHCLGLEDDEIADKCDEILN</sequence>
<dbReference type="GO" id="GO:0050840">
    <property type="term" value="F:extracellular matrix binding"/>
    <property type="evidence" value="ECO:0007669"/>
    <property type="project" value="TreeGrafter"/>
</dbReference>
<protein>
    <submittedName>
        <fullName evidence="7">Uncharacterized protein</fullName>
    </submittedName>
</protein>
<dbReference type="Pfam" id="PF10591">
    <property type="entry name" value="SPARC_Ca_bdg"/>
    <property type="match status" value="1"/>
</dbReference>
<dbReference type="InterPro" id="IPR011992">
    <property type="entry name" value="EF-hand-dom_pair"/>
</dbReference>
<dbReference type="Pfam" id="PF07648">
    <property type="entry name" value="Kazal_2"/>
    <property type="match status" value="1"/>
</dbReference>
<evidence type="ECO:0000256" key="2">
    <source>
        <dbReference type="ARBA" id="ARBA00022525"/>
    </source>
</evidence>
<dbReference type="GO" id="GO:0005615">
    <property type="term" value="C:extracellular space"/>
    <property type="evidence" value="ECO:0007669"/>
    <property type="project" value="TreeGrafter"/>
</dbReference>